<name>A0A3D8J7D2_9HELI</name>
<dbReference type="GO" id="GO:0004150">
    <property type="term" value="F:dihydroneopterin aldolase activity"/>
    <property type="evidence" value="ECO:0007669"/>
    <property type="project" value="InterPro"/>
</dbReference>
<feature type="domain" description="Dihydroneopterin aldolase/epimerase" evidence="1">
    <location>
        <begin position="10"/>
        <end position="114"/>
    </location>
</feature>
<protein>
    <submittedName>
        <fullName evidence="2">Dihydroneopterin aldolase</fullName>
    </submittedName>
</protein>
<gene>
    <name evidence="2" type="ORF">CQA66_01675</name>
</gene>
<sequence>MMLMSKFIKLNIQSLEIETIIGILPHERKEKQPLLINASLYYRYEGEFLDYLLVRDSLITILCQGKYGLIEDALCDTASKLFSLYPLVQKIKLALMKPNISQDCQISMGAVFKRKTFKCEDLR</sequence>
<evidence type="ECO:0000313" key="3">
    <source>
        <dbReference type="Proteomes" id="UP000256424"/>
    </source>
</evidence>
<evidence type="ECO:0000313" key="2">
    <source>
        <dbReference type="EMBL" id="RDU73399.1"/>
    </source>
</evidence>
<reference evidence="2 3" key="1">
    <citation type="submission" date="2018-04" db="EMBL/GenBank/DDBJ databases">
        <title>Novel Campyloabacter and Helicobacter Species and Strains.</title>
        <authorList>
            <person name="Mannion A.J."/>
            <person name="Shen Z."/>
            <person name="Fox J.G."/>
        </authorList>
    </citation>
    <scope>NUCLEOTIDE SEQUENCE [LARGE SCALE GENOMIC DNA]</scope>
    <source>
        <strain evidence="2 3">MIT 97-5075</strain>
    </source>
</reference>
<dbReference type="Pfam" id="PF02152">
    <property type="entry name" value="FolB"/>
    <property type="match status" value="1"/>
</dbReference>
<organism evidence="2 3">
    <name type="scientific">Helicobacter aurati</name>
    <dbReference type="NCBI Taxonomy" id="137778"/>
    <lineage>
        <taxon>Bacteria</taxon>
        <taxon>Pseudomonadati</taxon>
        <taxon>Campylobacterota</taxon>
        <taxon>Epsilonproteobacteria</taxon>
        <taxon>Campylobacterales</taxon>
        <taxon>Helicobacteraceae</taxon>
        <taxon>Helicobacter</taxon>
    </lineage>
</organism>
<comment type="caution">
    <text evidence="2">The sequence shown here is derived from an EMBL/GenBank/DDBJ whole genome shotgun (WGS) entry which is preliminary data.</text>
</comment>
<dbReference type="AlphaFoldDB" id="A0A3D8J7D2"/>
<dbReference type="InterPro" id="IPR043133">
    <property type="entry name" value="GTP-CH-I_C/QueF"/>
</dbReference>
<proteinExistence type="predicted"/>
<dbReference type="EMBL" id="NXLW01000002">
    <property type="protein sequence ID" value="RDU73399.1"/>
    <property type="molecule type" value="Genomic_DNA"/>
</dbReference>
<keyword evidence="3" id="KW-1185">Reference proteome</keyword>
<accession>A0A3D8J7D2</accession>
<dbReference type="GO" id="GO:0006760">
    <property type="term" value="P:folic acid-containing compound metabolic process"/>
    <property type="evidence" value="ECO:0007669"/>
    <property type="project" value="InterPro"/>
</dbReference>
<evidence type="ECO:0000259" key="1">
    <source>
        <dbReference type="SMART" id="SM00905"/>
    </source>
</evidence>
<dbReference type="Proteomes" id="UP000256424">
    <property type="component" value="Unassembled WGS sequence"/>
</dbReference>
<dbReference type="SMART" id="SM00905">
    <property type="entry name" value="FolB"/>
    <property type="match status" value="1"/>
</dbReference>
<dbReference type="InterPro" id="IPR006157">
    <property type="entry name" value="FolB_dom"/>
</dbReference>
<dbReference type="Gene3D" id="3.30.1130.10">
    <property type="match status" value="1"/>
</dbReference>
<dbReference type="SUPFAM" id="SSF55620">
    <property type="entry name" value="Tetrahydrobiopterin biosynthesis enzymes-like"/>
    <property type="match status" value="1"/>
</dbReference>